<dbReference type="HOGENOM" id="CLU_068050_4_0_7"/>
<reference evidence="2 3" key="1">
    <citation type="submission" date="2008-05" db="EMBL/GenBank/DDBJ databases">
        <title>Complete sequence of chromosome of Geobacter lovleyi SZ.</title>
        <authorList>
            <consortium name="US DOE Joint Genome Institute"/>
            <person name="Lucas S."/>
            <person name="Copeland A."/>
            <person name="Lapidus A."/>
            <person name="Glavina del Rio T."/>
            <person name="Dalin E."/>
            <person name="Tice H."/>
            <person name="Bruce D."/>
            <person name="Goodwin L."/>
            <person name="Pitluck S."/>
            <person name="Chertkov O."/>
            <person name="Meincke L."/>
            <person name="Brettin T."/>
            <person name="Detter J.C."/>
            <person name="Han C."/>
            <person name="Tapia R."/>
            <person name="Kuske C.R."/>
            <person name="Schmutz J."/>
            <person name="Larimer F."/>
            <person name="Land M."/>
            <person name="Hauser L."/>
            <person name="Kyrpides N."/>
            <person name="Mikhailova N."/>
            <person name="Sung Y."/>
            <person name="Fletcher K.E."/>
            <person name="Ritalahti K.M."/>
            <person name="Loeffler F.E."/>
            <person name="Richardson P."/>
        </authorList>
    </citation>
    <scope>NUCLEOTIDE SEQUENCE [LARGE SCALE GENOMIC DNA]</scope>
    <source>
        <strain evidence="3">ATCC BAA-1151 / DSM 17278 / SZ</strain>
    </source>
</reference>
<evidence type="ECO:0000313" key="3">
    <source>
        <dbReference type="Proteomes" id="UP000002420"/>
    </source>
</evidence>
<dbReference type="eggNOG" id="COG2928">
    <property type="taxonomic scope" value="Bacteria"/>
</dbReference>
<keyword evidence="3" id="KW-1185">Reference proteome</keyword>
<feature type="transmembrane region" description="Helical" evidence="1">
    <location>
        <begin position="7"/>
        <end position="28"/>
    </location>
</feature>
<dbReference type="PANTHER" id="PTHR31876:SF26">
    <property type="entry name" value="PROTEIN LIKE COV 2"/>
    <property type="match status" value="1"/>
</dbReference>
<evidence type="ECO:0008006" key="4">
    <source>
        <dbReference type="Google" id="ProtNLM"/>
    </source>
</evidence>
<keyword evidence="1" id="KW-0812">Transmembrane</keyword>
<dbReference type="Pfam" id="PF04367">
    <property type="entry name" value="DUF502"/>
    <property type="match status" value="1"/>
</dbReference>
<dbReference type="PANTHER" id="PTHR31876">
    <property type="entry name" value="COV-LIKE PROTEIN 1"/>
    <property type="match status" value="1"/>
</dbReference>
<evidence type="ECO:0000256" key="1">
    <source>
        <dbReference type="SAM" id="Phobius"/>
    </source>
</evidence>
<keyword evidence="1" id="KW-1133">Transmembrane helix</keyword>
<organism evidence="2 3">
    <name type="scientific">Trichlorobacter lovleyi (strain ATCC BAA-1151 / DSM 17278 / SZ)</name>
    <name type="common">Geobacter lovleyi</name>
    <dbReference type="NCBI Taxonomy" id="398767"/>
    <lineage>
        <taxon>Bacteria</taxon>
        <taxon>Pseudomonadati</taxon>
        <taxon>Thermodesulfobacteriota</taxon>
        <taxon>Desulfuromonadia</taxon>
        <taxon>Geobacterales</taxon>
        <taxon>Geobacteraceae</taxon>
        <taxon>Trichlorobacter</taxon>
    </lineage>
</organism>
<sequence>MNRLGTIMFRGLVAMLPAVLTIYILFWLVRSAETVLGGMLKVLLPAGWYIPGMGLLAGVAATFLFGLGLNAFMVRRLIDLGEKIADQIPLIKTLYGSLKDFIGFFANQHDSQFSQVVSIELEFGGKPMRLIGFVTRSDFSSLPDGIGEEDEIAVYLPLSYQIGGYTIIVPRSSVKPLNISTHRAMGFVVTGGMATDKGHADKATP</sequence>
<keyword evidence="1" id="KW-0472">Membrane</keyword>
<protein>
    <recommendedName>
        <fullName evidence="4">Transmembrane protein</fullName>
    </recommendedName>
</protein>
<dbReference type="EMBL" id="CP001089">
    <property type="protein sequence ID" value="ACD94824.1"/>
    <property type="molecule type" value="Genomic_DNA"/>
</dbReference>
<dbReference type="Proteomes" id="UP000002420">
    <property type="component" value="Chromosome"/>
</dbReference>
<feature type="transmembrane region" description="Helical" evidence="1">
    <location>
        <begin position="48"/>
        <end position="73"/>
    </location>
</feature>
<dbReference type="InterPro" id="IPR007462">
    <property type="entry name" value="COV1-like"/>
</dbReference>
<name>B3E6J9_TRIL1</name>
<accession>B3E6J9</accession>
<dbReference type="KEGG" id="glo:Glov_1102"/>
<proteinExistence type="predicted"/>
<dbReference type="AlphaFoldDB" id="B3E6J9"/>
<dbReference type="RefSeq" id="WP_012469174.1">
    <property type="nucleotide sequence ID" value="NC_010814.1"/>
</dbReference>
<evidence type="ECO:0000313" key="2">
    <source>
        <dbReference type="EMBL" id="ACD94824.1"/>
    </source>
</evidence>
<gene>
    <name evidence="2" type="ordered locus">Glov_1102</name>
</gene>
<dbReference type="OrthoDB" id="9780267at2"/>